<name>A0A835L0B7_SPOEX</name>
<gene>
    <name evidence="2" type="ORF">HW555_011721</name>
</gene>
<reference evidence="2" key="1">
    <citation type="submission" date="2020-08" db="EMBL/GenBank/DDBJ databases">
        <title>Spodoptera exigua strain:BAW_Kor-Di-RS1 Genome sequencing and assembly.</title>
        <authorList>
            <person name="Kim J."/>
            <person name="Nam H.Y."/>
            <person name="Kwon M."/>
            <person name="Choi J.H."/>
            <person name="Cho S.R."/>
            <person name="Kim G.-H."/>
        </authorList>
    </citation>
    <scope>NUCLEOTIDE SEQUENCE</scope>
    <source>
        <strain evidence="2">BAW_Kor-Di-RS1</strain>
        <tissue evidence="2">Whole-body</tissue>
    </source>
</reference>
<evidence type="ECO:0000313" key="2">
    <source>
        <dbReference type="EMBL" id="KAF9408688.1"/>
    </source>
</evidence>
<dbReference type="EMBL" id="JACKWZ010000368">
    <property type="protein sequence ID" value="KAF9408688.1"/>
    <property type="molecule type" value="Genomic_DNA"/>
</dbReference>
<organism evidence="2 3">
    <name type="scientific">Spodoptera exigua</name>
    <name type="common">Beet armyworm</name>
    <name type="synonym">Noctua fulgens</name>
    <dbReference type="NCBI Taxonomy" id="7107"/>
    <lineage>
        <taxon>Eukaryota</taxon>
        <taxon>Metazoa</taxon>
        <taxon>Ecdysozoa</taxon>
        <taxon>Arthropoda</taxon>
        <taxon>Hexapoda</taxon>
        <taxon>Insecta</taxon>
        <taxon>Pterygota</taxon>
        <taxon>Neoptera</taxon>
        <taxon>Endopterygota</taxon>
        <taxon>Lepidoptera</taxon>
        <taxon>Glossata</taxon>
        <taxon>Ditrysia</taxon>
        <taxon>Noctuoidea</taxon>
        <taxon>Noctuidae</taxon>
        <taxon>Amphipyrinae</taxon>
        <taxon>Spodoptera</taxon>
    </lineage>
</organism>
<dbReference type="AlphaFoldDB" id="A0A835L0B7"/>
<protein>
    <submittedName>
        <fullName evidence="2">Uncharacterized protein</fullName>
    </submittedName>
</protein>
<feature type="compositionally biased region" description="Basic and acidic residues" evidence="1">
    <location>
        <begin position="1"/>
        <end position="12"/>
    </location>
</feature>
<proteinExistence type="predicted"/>
<dbReference type="Proteomes" id="UP000648187">
    <property type="component" value="Unassembled WGS sequence"/>
</dbReference>
<accession>A0A835L0B7</accession>
<keyword evidence="3" id="KW-1185">Reference proteome</keyword>
<feature type="region of interest" description="Disordered" evidence="1">
    <location>
        <begin position="1"/>
        <end position="21"/>
    </location>
</feature>
<evidence type="ECO:0000256" key="1">
    <source>
        <dbReference type="SAM" id="MobiDB-lite"/>
    </source>
</evidence>
<sequence length="152" mass="17781">MAGFRVDRDKDVPPTSGVRTGFTGVVDTTDPLLTEQKYAENPQKGWIWDCFEDKESSARLRVTLMNRDYSYLRPNEILITHIKRLLDRMTDLQVTVPPRIRHLYALLKKDFKQAPEYGQMHHLLDFNKTLPPKYNANKLNRVFTTAITPYKK</sequence>
<evidence type="ECO:0000313" key="3">
    <source>
        <dbReference type="Proteomes" id="UP000648187"/>
    </source>
</evidence>
<comment type="caution">
    <text evidence="2">The sequence shown here is derived from an EMBL/GenBank/DDBJ whole genome shotgun (WGS) entry which is preliminary data.</text>
</comment>